<dbReference type="EMBL" id="CM056742">
    <property type="protein sequence ID" value="KAJ8676680.1"/>
    <property type="molecule type" value="Genomic_DNA"/>
</dbReference>
<protein>
    <submittedName>
        <fullName evidence="1">Uncharacterized protein</fullName>
    </submittedName>
</protein>
<evidence type="ECO:0000313" key="2">
    <source>
        <dbReference type="Proteomes" id="UP001239111"/>
    </source>
</evidence>
<sequence>MPREVGQPLTELSATDARGTSSGVLESLDFEYLFNRKALSDVALQWRGWDELNPVRPSALFRRAKDNAISSVLSLYEQKLLEKQSSYEVRKICMYTRVRSGARRTVGWDSLLIGERGHEPAMKNIYPEIPDLNELKLPKAMAMHGLFEIVCLYSCDVHSMVVRKPVPRQRRCPNASEDLGRPQLTQMDRISTYRAYGNCRVALVGCLGVHPRALSAIGPDSQPFMAFRLTATNGALEH</sequence>
<comment type="caution">
    <text evidence="1">The sequence shown here is derived from an EMBL/GenBank/DDBJ whole genome shotgun (WGS) entry which is preliminary data.</text>
</comment>
<proteinExistence type="predicted"/>
<name>A0ACC2P4J8_9HYME</name>
<dbReference type="Proteomes" id="UP001239111">
    <property type="component" value="Chromosome 2"/>
</dbReference>
<accession>A0ACC2P4J8</accession>
<reference evidence="1" key="1">
    <citation type="submission" date="2023-04" db="EMBL/GenBank/DDBJ databases">
        <title>A chromosome-level genome assembly of the parasitoid wasp Eretmocerus hayati.</title>
        <authorList>
            <person name="Zhong Y."/>
            <person name="Liu S."/>
            <person name="Liu Y."/>
        </authorList>
    </citation>
    <scope>NUCLEOTIDE SEQUENCE</scope>
    <source>
        <strain evidence="1">ZJU_SS_LIU_2023</strain>
    </source>
</reference>
<evidence type="ECO:0000313" key="1">
    <source>
        <dbReference type="EMBL" id="KAJ8676680.1"/>
    </source>
</evidence>
<organism evidence="1 2">
    <name type="scientific">Eretmocerus hayati</name>
    <dbReference type="NCBI Taxonomy" id="131215"/>
    <lineage>
        <taxon>Eukaryota</taxon>
        <taxon>Metazoa</taxon>
        <taxon>Ecdysozoa</taxon>
        <taxon>Arthropoda</taxon>
        <taxon>Hexapoda</taxon>
        <taxon>Insecta</taxon>
        <taxon>Pterygota</taxon>
        <taxon>Neoptera</taxon>
        <taxon>Endopterygota</taxon>
        <taxon>Hymenoptera</taxon>
        <taxon>Apocrita</taxon>
        <taxon>Proctotrupomorpha</taxon>
        <taxon>Chalcidoidea</taxon>
        <taxon>Aphelinidae</taxon>
        <taxon>Aphelininae</taxon>
        <taxon>Eretmocerus</taxon>
    </lineage>
</organism>
<gene>
    <name evidence="1" type="ORF">QAD02_012467</name>
</gene>
<keyword evidence="2" id="KW-1185">Reference proteome</keyword>